<dbReference type="RefSeq" id="WP_142111186.1">
    <property type="nucleotide sequence ID" value="NZ_BAAATB010000008.1"/>
</dbReference>
<evidence type="ECO:0000313" key="2">
    <source>
        <dbReference type="Proteomes" id="UP000316181"/>
    </source>
</evidence>
<dbReference type="EMBL" id="VFNV01000001">
    <property type="protein sequence ID" value="TQK75837.1"/>
    <property type="molecule type" value="Genomic_DNA"/>
</dbReference>
<organism evidence="1 2">
    <name type="scientific">Rarobacter incanus</name>
    <dbReference type="NCBI Taxonomy" id="153494"/>
    <lineage>
        <taxon>Bacteria</taxon>
        <taxon>Bacillati</taxon>
        <taxon>Actinomycetota</taxon>
        <taxon>Actinomycetes</taxon>
        <taxon>Micrococcales</taxon>
        <taxon>Rarobacteraceae</taxon>
        <taxon>Rarobacter</taxon>
    </lineage>
</organism>
<evidence type="ECO:0008006" key="3">
    <source>
        <dbReference type="Google" id="ProtNLM"/>
    </source>
</evidence>
<sequence length="197" mass="20629">MAVGIDRRALKKDVVESGYYPTLVLDVLDVALAGEEPVSHFVHVETTFVMAQVQRHVTVFVLTDTRLILAHVDDRPADDKNPTSSAAATTESIVLGAIRTVAMTFGVSDPESHTMGQAPQDVTLAIAWGAVNRIDIGPADCGDQNCTADHGFTGTVTPDDIVVRVAAQAEGAASVGKAIGFARALSAATARTSGKLF</sequence>
<dbReference type="InterPro" id="IPR046040">
    <property type="entry name" value="DUF5998"/>
</dbReference>
<dbReference type="Proteomes" id="UP000316181">
    <property type="component" value="Unassembled WGS sequence"/>
</dbReference>
<protein>
    <recommendedName>
        <fullName evidence="3">Phosphodiesterase</fullName>
    </recommendedName>
</protein>
<keyword evidence="2" id="KW-1185">Reference proteome</keyword>
<dbReference type="AlphaFoldDB" id="A0A542SNK3"/>
<evidence type="ECO:0000313" key="1">
    <source>
        <dbReference type="EMBL" id="TQK75837.1"/>
    </source>
</evidence>
<accession>A0A542SNK3</accession>
<dbReference type="Pfam" id="PF19461">
    <property type="entry name" value="DUF5998"/>
    <property type="match status" value="1"/>
</dbReference>
<dbReference type="OrthoDB" id="3725224at2"/>
<comment type="caution">
    <text evidence="1">The sequence shown here is derived from an EMBL/GenBank/DDBJ whole genome shotgun (WGS) entry which is preliminary data.</text>
</comment>
<reference evidence="1 2" key="1">
    <citation type="submission" date="2019-06" db="EMBL/GenBank/DDBJ databases">
        <title>Sequencing the genomes of 1000 actinobacteria strains.</title>
        <authorList>
            <person name="Klenk H.-P."/>
        </authorList>
    </citation>
    <scope>NUCLEOTIDE SEQUENCE [LARGE SCALE GENOMIC DNA]</scope>
    <source>
        <strain evidence="1 2">DSM 10596</strain>
    </source>
</reference>
<gene>
    <name evidence="1" type="ORF">FB389_0476</name>
</gene>
<proteinExistence type="predicted"/>
<name>A0A542SNK3_9MICO</name>